<protein>
    <recommendedName>
        <fullName evidence="2">PLD phosphodiesterase domain-containing protein</fullName>
    </recommendedName>
</protein>
<organism evidence="3 4">
    <name type="scientific">Ridgeia piscesae</name>
    <name type="common">Tubeworm</name>
    <dbReference type="NCBI Taxonomy" id="27915"/>
    <lineage>
        <taxon>Eukaryota</taxon>
        <taxon>Metazoa</taxon>
        <taxon>Spiralia</taxon>
        <taxon>Lophotrochozoa</taxon>
        <taxon>Annelida</taxon>
        <taxon>Polychaeta</taxon>
        <taxon>Sedentaria</taxon>
        <taxon>Canalipalpata</taxon>
        <taxon>Sabellida</taxon>
        <taxon>Siboglinidae</taxon>
        <taxon>Ridgeia</taxon>
    </lineage>
</organism>
<feature type="domain" description="PLD phosphodiesterase" evidence="2">
    <location>
        <begin position="208"/>
        <end position="234"/>
    </location>
</feature>
<evidence type="ECO:0000256" key="1">
    <source>
        <dbReference type="ARBA" id="ARBA00008664"/>
    </source>
</evidence>
<proteinExistence type="inferred from homology"/>
<dbReference type="PROSITE" id="PS50035">
    <property type="entry name" value="PLD"/>
    <property type="match status" value="2"/>
</dbReference>
<dbReference type="Pfam" id="PF13918">
    <property type="entry name" value="PLDc_3"/>
    <property type="match status" value="1"/>
</dbReference>
<evidence type="ECO:0000313" key="3">
    <source>
        <dbReference type="EMBL" id="KAK2176723.1"/>
    </source>
</evidence>
<dbReference type="InterPro" id="IPR050874">
    <property type="entry name" value="Diverse_PLD-related"/>
</dbReference>
<dbReference type="Pfam" id="PF00614">
    <property type="entry name" value="PLDc"/>
    <property type="match status" value="1"/>
</dbReference>
<dbReference type="InterPro" id="IPR001736">
    <property type="entry name" value="PLipase_D/transphosphatidylase"/>
</dbReference>
<dbReference type="Proteomes" id="UP001209878">
    <property type="component" value="Unassembled WGS sequence"/>
</dbReference>
<dbReference type="SUPFAM" id="SSF56024">
    <property type="entry name" value="Phospholipase D/nuclease"/>
    <property type="match status" value="2"/>
</dbReference>
<feature type="domain" description="PLD phosphodiesterase" evidence="2">
    <location>
        <begin position="1"/>
        <end position="20"/>
    </location>
</feature>
<keyword evidence="4" id="KW-1185">Reference proteome</keyword>
<dbReference type="InterPro" id="IPR032803">
    <property type="entry name" value="PLDc_3"/>
</dbReference>
<comment type="caution">
    <text evidence="3">The sequence shown here is derived from an EMBL/GenBank/DDBJ whole genome shotgun (WGS) entry which is preliminary data.</text>
</comment>
<dbReference type="Gene3D" id="3.30.870.10">
    <property type="entry name" value="Endonuclease Chain A"/>
    <property type="match status" value="2"/>
</dbReference>
<dbReference type="PANTHER" id="PTHR10185:SF17">
    <property type="entry name" value="GM01519P-RELATED"/>
    <property type="match status" value="1"/>
</dbReference>
<dbReference type="SMART" id="SM00155">
    <property type="entry name" value="PLDc"/>
    <property type="match status" value="2"/>
</dbReference>
<dbReference type="AlphaFoldDB" id="A0AAD9NQ82"/>
<comment type="similarity">
    <text evidence="1">Belongs to the phospholipase D family.</text>
</comment>
<evidence type="ECO:0000313" key="4">
    <source>
        <dbReference type="Proteomes" id="UP001209878"/>
    </source>
</evidence>
<sequence length="290" mass="33121">MLLVDGKHFYVGSANFDWRSLTQVKELGASVYNCSCLAEDMQKIFDVYWFMGKLNQSLPHQWPREYSTSFNRFTPLKVQLNNTRSTVYLTSSPPEFCPKGRTSDIDAILDVIRKAQKFIYVAVMDYFPTTLYTHPKRFWPVIDDALRRASLEQGVEVRIMASLWNHTNPDMMKYLHSLAALSGAMKATVSVKLFQVPSYTEAQKQIPFARVNHNKYMVTDNTAYIGTSNWSGDYFISTGGIGLIINQTASKNIDRTVQQQLADIFARDWNSSFAHPISTFLNVDIKHGLK</sequence>
<evidence type="ECO:0000259" key="2">
    <source>
        <dbReference type="PROSITE" id="PS50035"/>
    </source>
</evidence>
<accession>A0AAD9NQ82</accession>
<dbReference type="EMBL" id="JAODUO010000644">
    <property type="protein sequence ID" value="KAK2176723.1"/>
    <property type="molecule type" value="Genomic_DNA"/>
</dbReference>
<dbReference type="PANTHER" id="PTHR10185">
    <property type="entry name" value="PHOSPHOLIPASE D - RELATED"/>
    <property type="match status" value="1"/>
</dbReference>
<name>A0AAD9NQ82_RIDPI</name>
<dbReference type="GO" id="GO:0003824">
    <property type="term" value="F:catalytic activity"/>
    <property type="evidence" value="ECO:0007669"/>
    <property type="project" value="InterPro"/>
</dbReference>
<gene>
    <name evidence="3" type="ORF">NP493_644g05000</name>
</gene>
<dbReference type="CDD" id="cd09107">
    <property type="entry name" value="PLDc_vPLD3_4_5_like_2"/>
    <property type="match status" value="1"/>
</dbReference>
<reference evidence="3" key="1">
    <citation type="journal article" date="2023" name="Mol. Biol. Evol.">
        <title>Third-Generation Sequencing Reveals the Adaptive Role of the Epigenome in Three Deep-Sea Polychaetes.</title>
        <authorList>
            <person name="Perez M."/>
            <person name="Aroh O."/>
            <person name="Sun Y."/>
            <person name="Lan Y."/>
            <person name="Juniper S.K."/>
            <person name="Young C.R."/>
            <person name="Angers B."/>
            <person name="Qian P.Y."/>
        </authorList>
    </citation>
    <scope>NUCLEOTIDE SEQUENCE</scope>
    <source>
        <strain evidence="3">R07B-5</strain>
    </source>
</reference>